<dbReference type="SUPFAM" id="SSF51064">
    <property type="entry name" value="Head domain of nucleotide exchange factor GrpE"/>
    <property type="match status" value="1"/>
</dbReference>
<proteinExistence type="inferred from homology"/>
<dbReference type="Pfam" id="PF01025">
    <property type="entry name" value="GrpE"/>
    <property type="match status" value="1"/>
</dbReference>
<evidence type="ECO:0000256" key="3">
    <source>
        <dbReference type="ARBA" id="ARBA00011738"/>
    </source>
</evidence>
<dbReference type="GO" id="GO:0006457">
    <property type="term" value="P:protein folding"/>
    <property type="evidence" value="ECO:0007669"/>
    <property type="project" value="InterPro"/>
</dbReference>
<keyword evidence="5 10" id="KW-0346">Stress response</keyword>
<comment type="subunit">
    <text evidence="3 10">Homodimer.</text>
</comment>
<keyword evidence="15" id="KW-1185">Reference proteome</keyword>
<keyword evidence="6 10" id="KW-0143">Chaperone</keyword>
<sequence>MADEKNPEEGVPEERLQHEQLQREPHSEDGDTTDAEELIAAEGPDVEQPSDDLSSEDRALLDEAERDLVTEYRERAARAEAELVNFRMRVERDRAANREAVVADVVRSLLPVIDDLDLAEKHGDLVEGSAVALIAEKLRGTFERMGLRRVGEQGEVFDPNFHDAIAQLPTPGATEQTVADVVQVGFALGDRLLRAAKVAVAVPAE</sequence>
<evidence type="ECO:0000313" key="14">
    <source>
        <dbReference type="EMBL" id="MDI2099019.1"/>
    </source>
</evidence>
<evidence type="ECO:0000256" key="7">
    <source>
        <dbReference type="ARBA" id="ARBA00053401"/>
    </source>
</evidence>
<evidence type="ECO:0000256" key="10">
    <source>
        <dbReference type="HAMAP-Rule" id="MF_01151"/>
    </source>
</evidence>
<evidence type="ECO:0000256" key="4">
    <source>
        <dbReference type="ARBA" id="ARBA00022490"/>
    </source>
</evidence>
<name>A0AAW6T9I8_9MICO</name>
<dbReference type="GO" id="GO:0000774">
    <property type="term" value="F:adenyl-nucleotide exchange factor activity"/>
    <property type="evidence" value="ECO:0007669"/>
    <property type="project" value="InterPro"/>
</dbReference>
<feature type="region of interest" description="Disordered" evidence="13">
    <location>
        <begin position="1"/>
        <end position="57"/>
    </location>
</feature>
<dbReference type="Gene3D" id="2.30.22.10">
    <property type="entry name" value="Head domain of nucleotide exchange factor GrpE"/>
    <property type="match status" value="1"/>
</dbReference>
<dbReference type="AlphaFoldDB" id="A0AAW6T9I8"/>
<evidence type="ECO:0000256" key="13">
    <source>
        <dbReference type="SAM" id="MobiDB-lite"/>
    </source>
</evidence>
<dbReference type="InterPro" id="IPR009012">
    <property type="entry name" value="GrpE_head"/>
</dbReference>
<dbReference type="PANTHER" id="PTHR21237">
    <property type="entry name" value="GRPE PROTEIN"/>
    <property type="match status" value="1"/>
</dbReference>
<feature type="compositionally biased region" description="Basic and acidic residues" evidence="13">
    <location>
        <begin position="1"/>
        <end position="29"/>
    </location>
</feature>
<dbReference type="HAMAP" id="MF_01151">
    <property type="entry name" value="GrpE"/>
    <property type="match status" value="1"/>
</dbReference>
<dbReference type="RefSeq" id="WP_281488804.1">
    <property type="nucleotide sequence ID" value="NZ_CP159582.1"/>
</dbReference>
<dbReference type="GO" id="GO:0005737">
    <property type="term" value="C:cytoplasm"/>
    <property type="evidence" value="ECO:0007669"/>
    <property type="project" value="UniProtKB-SubCell"/>
</dbReference>
<gene>
    <name evidence="10" type="primary">grpE</name>
    <name evidence="14" type="ORF">QF206_08600</name>
</gene>
<evidence type="ECO:0000256" key="8">
    <source>
        <dbReference type="ARBA" id="ARBA00072274"/>
    </source>
</evidence>
<reference evidence="14 15" key="1">
    <citation type="submission" date="2023-04" db="EMBL/GenBank/DDBJ databases">
        <title>Klugiella caeni sp. nov. isolated from the sludge of biochemical tank.</title>
        <authorList>
            <person name="Geng K."/>
        </authorList>
    </citation>
    <scope>NUCLEOTIDE SEQUENCE [LARGE SCALE GENOMIC DNA]</scope>
    <source>
        <strain evidence="14 15">YN-L-19</strain>
    </source>
</reference>
<comment type="subcellular location">
    <subcellularLocation>
        <location evidence="1 10">Cytoplasm</location>
    </subcellularLocation>
</comment>
<evidence type="ECO:0000256" key="11">
    <source>
        <dbReference type="RuleBase" id="RU000639"/>
    </source>
</evidence>
<evidence type="ECO:0000313" key="15">
    <source>
        <dbReference type="Proteomes" id="UP001321506"/>
    </source>
</evidence>
<evidence type="ECO:0000256" key="12">
    <source>
        <dbReference type="RuleBase" id="RU004478"/>
    </source>
</evidence>
<dbReference type="InterPro" id="IPR000740">
    <property type="entry name" value="GrpE"/>
</dbReference>
<dbReference type="FunFam" id="2.30.22.10:FF:000001">
    <property type="entry name" value="Protein GrpE"/>
    <property type="match status" value="1"/>
</dbReference>
<comment type="similarity">
    <text evidence="2 10 12">Belongs to the GrpE family.</text>
</comment>
<feature type="compositionally biased region" description="Acidic residues" evidence="13">
    <location>
        <begin position="30"/>
        <end position="54"/>
    </location>
</feature>
<comment type="function">
    <text evidence="7 10 11">Participates actively in the response to hyperosmotic and heat shock by preventing the aggregation of stress-denatured proteins, in association with DnaK and GrpE. It is the nucleotide exchange factor for DnaK and may function as a thermosensor. Unfolded proteins bind initially to DnaJ; upon interaction with the DnaJ-bound protein, DnaK hydrolyzes its bound ATP, resulting in the formation of a stable complex. GrpE releases ADP from DnaK; ATP binding to DnaK triggers the release of the substrate protein, thus completing the reaction cycle. Several rounds of ATP-dependent interactions between DnaJ, DnaK and GrpE are required for fully efficient folding.</text>
</comment>
<dbReference type="SUPFAM" id="SSF58014">
    <property type="entry name" value="Coiled-coil domain of nucleotide exchange factor GrpE"/>
    <property type="match status" value="1"/>
</dbReference>
<evidence type="ECO:0000256" key="6">
    <source>
        <dbReference type="ARBA" id="ARBA00023186"/>
    </source>
</evidence>
<dbReference type="Gene3D" id="3.90.20.20">
    <property type="match status" value="1"/>
</dbReference>
<evidence type="ECO:0000256" key="9">
    <source>
        <dbReference type="ARBA" id="ARBA00076414"/>
    </source>
</evidence>
<accession>A0AAW6T9I8</accession>
<dbReference type="CDD" id="cd00446">
    <property type="entry name" value="GrpE"/>
    <property type="match status" value="1"/>
</dbReference>
<dbReference type="PRINTS" id="PR00773">
    <property type="entry name" value="GRPEPROTEIN"/>
</dbReference>
<evidence type="ECO:0000256" key="1">
    <source>
        <dbReference type="ARBA" id="ARBA00004496"/>
    </source>
</evidence>
<comment type="caution">
    <text evidence="14">The sequence shown here is derived from an EMBL/GenBank/DDBJ whole genome shotgun (WGS) entry which is preliminary data.</text>
</comment>
<dbReference type="GO" id="GO:0051082">
    <property type="term" value="F:unfolded protein binding"/>
    <property type="evidence" value="ECO:0007669"/>
    <property type="project" value="TreeGrafter"/>
</dbReference>
<evidence type="ECO:0000256" key="2">
    <source>
        <dbReference type="ARBA" id="ARBA00009054"/>
    </source>
</evidence>
<protein>
    <recommendedName>
        <fullName evidence="8 10">Protein GrpE</fullName>
    </recommendedName>
    <alternativeName>
        <fullName evidence="9 10">HSP-70 cofactor</fullName>
    </alternativeName>
</protein>
<evidence type="ECO:0000256" key="5">
    <source>
        <dbReference type="ARBA" id="ARBA00023016"/>
    </source>
</evidence>
<dbReference type="InterPro" id="IPR013805">
    <property type="entry name" value="GrpE_CC"/>
</dbReference>
<dbReference type="Proteomes" id="UP001321506">
    <property type="component" value="Unassembled WGS sequence"/>
</dbReference>
<dbReference type="GO" id="GO:0051087">
    <property type="term" value="F:protein-folding chaperone binding"/>
    <property type="evidence" value="ECO:0007669"/>
    <property type="project" value="InterPro"/>
</dbReference>
<dbReference type="EMBL" id="JASATX010000003">
    <property type="protein sequence ID" value="MDI2099019.1"/>
    <property type="molecule type" value="Genomic_DNA"/>
</dbReference>
<dbReference type="PROSITE" id="PS01071">
    <property type="entry name" value="GRPE"/>
    <property type="match status" value="1"/>
</dbReference>
<organism evidence="14 15">
    <name type="scientific">Ruicaihuangia caeni</name>
    <dbReference type="NCBI Taxonomy" id="3042517"/>
    <lineage>
        <taxon>Bacteria</taxon>
        <taxon>Bacillati</taxon>
        <taxon>Actinomycetota</taxon>
        <taxon>Actinomycetes</taxon>
        <taxon>Micrococcales</taxon>
        <taxon>Microbacteriaceae</taxon>
        <taxon>Ruicaihuangia</taxon>
    </lineage>
</organism>
<dbReference type="GO" id="GO:0042803">
    <property type="term" value="F:protein homodimerization activity"/>
    <property type="evidence" value="ECO:0007669"/>
    <property type="project" value="InterPro"/>
</dbReference>
<keyword evidence="4 10" id="KW-0963">Cytoplasm</keyword>
<dbReference type="PANTHER" id="PTHR21237:SF23">
    <property type="entry name" value="GRPE PROTEIN HOMOLOG, MITOCHONDRIAL"/>
    <property type="match status" value="1"/>
</dbReference>